<reference evidence="2 3" key="1">
    <citation type="submission" date="2020-06" db="EMBL/GenBank/DDBJ databases">
        <title>Actinokineospora xiongansis sp. nov., isolated from soil of Baiyangdian.</title>
        <authorList>
            <person name="Zhang X."/>
        </authorList>
    </citation>
    <scope>NUCLEOTIDE SEQUENCE [LARGE SCALE GENOMIC DNA]</scope>
    <source>
        <strain evidence="2 3">HBU206404</strain>
    </source>
</reference>
<name>A0ABR7L5I1_9PSEU</name>
<evidence type="ECO:0000259" key="1">
    <source>
        <dbReference type="Pfam" id="PF01385"/>
    </source>
</evidence>
<evidence type="ECO:0000313" key="2">
    <source>
        <dbReference type="EMBL" id="MBC6447930.1"/>
    </source>
</evidence>
<organism evidence="2 3">
    <name type="scientific">Actinokineospora xionganensis</name>
    <dbReference type="NCBI Taxonomy" id="2684470"/>
    <lineage>
        <taxon>Bacteria</taxon>
        <taxon>Bacillati</taxon>
        <taxon>Actinomycetota</taxon>
        <taxon>Actinomycetes</taxon>
        <taxon>Pseudonocardiales</taxon>
        <taxon>Pseudonocardiaceae</taxon>
        <taxon>Actinokineospora</taxon>
    </lineage>
</organism>
<dbReference type="InterPro" id="IPR001959">
    <property type="entry name" value="Transposase"/>
</dbReference>
<gene>
    <name evidence="2" type="ORF">GPZ80_12185</name>
</gene>
<comment type="caution">
    <text evidence="2">The sequence shown here is derived from an EMBL/GenBank/DDBJ whole genome shotgun (WGS) entry which is preliminary data.</text>
</comment>
<dbReference type="Pfam" id="PF01385">
    <property type="entry name" value="OrfB_IS605"/>
    <property type="match status" value="1"/>
</dbReference>
<keyword evidence="3" id="KW-1185">Reference proteome</keyword>
<protein>
    <submittedName>
        <fullName evidence="2">Transposase</fullName>
    </submittedName>
</protein>
<dbReference type="RefSeq" id="WP_187220444.1">
    <property type="nucleotide sequence ID" value="NZ_JABVED010000006.1"/>
</dbReference>
<dbReference type="EMBL" id="JABVED010000006">
    <property type="protein sequence ID" value="MBC6447930.1"/>
    <property type="molecule type" value="Genomic_DNA"/>
</dbReference>
<evidence type="ECO:0000313" key="3">
    <source>
        <dbReference type="Proteomes" id="UP000734823"/>
    </source>
</evidence>
<sequence length="89" mass="10037">MDLGIKSLAVLSTGEVIPNPRHLEVALRGLRRLGLQAARRVGPDRRTRRVPSQRWRKTQARIVRLQADVANARRDGLHNCPPVWSARTA</sequence>
<dbReference type="Proteomes" id="UP000734823">
    <property type="component" value="Unassembled WGS sequence"/>
</dbReference>
<accession>A0ABR7L5I1</accession>
<feature type="domain" description="Probable transposase IS891/IS1136/IS1341" evidence="1">
    <location>
        <begin position="1"/>
        <end position="79"/>
    </location>
</feature>
<proteinExistence type="predicted"/>